<sequence length="81" mass="9280">MKQRIVGSAPASGLDREPRPQRLLFFMASLAATIRGVRLERGFASFRKECCRHKTEDERFFQLDLCTLALKSAYTPLRGMM</sequence>
<evidence type="ECO:0008006" key="3">
    <source>
        <dbReference type="Google" id="ProtNLM"/>
    </source>
</evidence>
<evidence type="ECO:0000313" key="1">
    <source>
        <dbReference type="EMBL" id="MEQ2203738.1"/>
    </source>
</evidence>
<dbReference type="EMBL" id="JAHRIN010034914">
    <property type="protein sequence ID" value="MEQ2203738.1"/>
    <property type="molecule type" value="Genomic_DNA"/>
</dbReference>
<reference evidence="1 2" key="1">
    <citation type="submission" date="2021-06" db="EMBL/GenBank/DDBJ databases">
        <authorList>
            <person name="Palmer J.M."/>
        </authorList>
    </citation>
    <scope>NUCLEOTIDE SEQUENCE [LARGE SCALE GENOMIC DNA]</scope>
    <source>
        <strain evidence="1 2">XC_2019</strain>
        <tissue evidence="1">Muscle</tissue>
    </source>
</reference>
<accession>A0ABV0R7R8</accession>
<proteinExistence type="predicted"/>
<comment type="caution">
    <text evidence="1">The sequence shown here is derived from an EMBL/GenBank/DDBJ whole genome shotgun (WGS) entry which is preliminary data.</text>
</comment>
<dbReference type="Proteomes" id="UP001434883">
    <property type="component" value="Unassembled WGS sequence"/>
</dbReference>
<name>A0ABV0R7R8_9TELE</name>
<keyword evidence="2" id="KW-1185">Reference proteome</keyword>
<protein>
    <recommendedName>
        <fullName evidence="3">Transposase</fullName>
    </recommendedName>
</protein>
<gene>
    <name evidence="1" type="ORF">XENOCAPTIV_002972</name>
</gene>
<organism evidence="1 2">
    <name type="scientific">Xenoophorus captivus</name>
    <dbReference type="NCBI Taxonomy" id="1517983"/>
    <lineage>
        <taxon>Eukaryota</taxon>
        <taxon>Metazoa</taxon>
        <taxon>Chordata</taxon>
        <taxon>Craniata</taxon>
        <taxon>Vertebrata</taxon>
        <taxon>Euteleostomi</taxon>
        <taxon>Actinopterygii</taxon>
        <taxon>Neopterygii</taxon>
        <taxon>Teleostei</taxon>
        <taxon>Neoteleostei</taxon>
        <taxon>Acanthomorphata</taxon>
        <taxon>Ovalentaria</taxon>
        <taxon>Atherinomorphae</taxon>
        <taxon>Cyprinodontiformes</taxon>
        <taxon>Goodeidae</taxon>
        <taxon>Xenoophorus</taxon>
    </lineage>
</organism>
<evidence type="ECO:0000313" key="2">
    <source>
        <dbReference type="Proteomes" id="UP001434883"/>
    </source>
</evidence>